<sequence length="180" mass="20538">MDDFTLRVFHKISQLKSFSKVADELYITQSAVSRQIKNLEDKLVVKLCLREKEGISLTEEGKILLGYVEKILVLYEKARKDIDHFRHTSLNKIIVGASTALGEYVLPRIISSFNKRHPEADIYLRVANTGEILKQLTANAFNLALVEGMFDTPGFIVEKVFEDELVLIVSANHSWTEKNR</sequence>
<dbReference type="Gene3D" id="3.40.190.10">
    <property type="entry name" value="Periplasmic binding protein-like II"/>
    <property type="match status" value="2"/>
</dbReference>
<dbReference type="PANTHER" id="PTHR30126">
    <property type="entry name" value="HTH-TYPE TRANSCRIPTIONAL REGULATOR"/>
    <property type="match status" value="1"/>
</dbReference>
<evidence type="ECO:0000256" key="3">
    <source>
        <dbReference type="ARBA" id="ARBA00023125"/>
    </source>
</evidence>
<dbReference type="InterPro" id="IPR005119">
    <property type="entry name" value="LysR_subst-bd"/>
</dbReference>
<dbReference type="SUPFAM" id="SSF53850">
    <property type="entry name" value="Periplasmic binding protein-like II"/>
    <property type="match status" value="1"/>
</dbReference>
<keyword evidence="3" id="KW-0238">DNA-binding</keyword>
<name>A0A1J5DR45_9BACT</name>
<dbReference type="Pfam" id="PF00126">
    <property type="entry name" value="HTH_1"/>
    <property type="match status" value="1"/>
</dbReference>
<evidence type="ECO:0000259" key="5">
    <source>
        <dbReference type="PROSITE" id="PS50931"/>
    </source>
</evidence>
<keyword evidence="4" id="KW-0804">Transcription</keyword>
<dbReference type="FunFam" id="1.10.10.10:FF:000001">
    <property type="entry name" value="LysR family transcriptional regulator"/>
    <property type="match status" value="1"/>
</dbReference>
<dbReference type="InterPro" id="IPR036390">
    <property type="entry name" value="WH_DNA-bd_sf"/>
</dbReference>
<accession>A0A1J5DR45</accession>
<comment type="similarity">
    <text evidence="1">Belongs to the LysR transcriptional regulatory family.</text>
</comment>
<feature type="domain" description="HTH lysR-type" evidence="5">
    <location>
        <begin position="1"/>
        <end position="58"/>
    </location>
</feature>
<dbReference type="GO" id="GO:0000976">
    <property type="term" value="F:transcription cis-regulatory region binding"/>
    <property type="evidence" value="ECO:0007669"/>
    <property type="project" value="TreeGrafter"/>
</dbReference>
<evidence type="ECO:0000256" key="4">
    <source>
        <dbReference type="ARBA" id="ARBA00023163"/>
    </source>
</evidence>
<dbReference type="STRING" id="1817895.AUJ95_06475"/>
<dbReference type="InterPro" id="IPR000847">
    <property type="entry name" value="LysR_HTH_N"/>
</dbReference>
<dbReference type="PROSITE" id="PS50931">
    <property type="entry name" value="HTH_LYSR"/>
    <property type="match status" value="1"/>
</dbReference>
<dbReference type="Gene3D" id="1.10.10.10">
    <property type="entry name" value="Winged helix-like DNA-binding domain superfamily/Winged helix DNA-binding domain"/>
    <property type="match status" value="1"/>
</dbReference>
<evidence type="ECO:0000313" key="6">
    <source>
        <dbReference type="EMBL" id="OIP38577.1"/>
    </source>
</evidence>
<dbReference type="Proteomes" id="UP000183085">
    <property type="component" value="Unassembled WGS sequence"/>
</dbReference>
<reference evidence="6 7" key="1">
    <citation type="journal article" date="2016" name="Environ. Microbiol.">
        <title>Genomic resolution of a cold subsurface aquifer community provides metabolic insights for novel microbes adapted to high CO concentrations.</title>
        <authorList>
            <person name="Probst A.J."/>
            <person name="Castelle C.J."/>
            <person name="Singh A."/>
            <person name="Brown C.T."/>
            <person name="Anantharaman K."/>
            <person name="Sharon I."/>
            <person name="Hug L.A."/>
            <person name="Burstein D."/>
            <person name="Emerson J.B."/>
            <person name="Thomas B.C."/>
            <person name="Banfield J.F."/>
        </authorList>
    </citation>
    <scope>NUCLEOTIDE SEQUENCE [LARGE SCALE GENOMIC DNA]</scope>
    <source>
        <strain evidence="6">CG2_30_40_21</strain>
    </source>
</reference>
<evidence type="ECO:0000256" key="1">
    <source>
        <dbReference type="ARBA" id="ARBA00009437"/>
    </source>
</evidence>
<organism evidence="6 7">
    <name type="scientific">Candidatus Desantisbacteria bacterium CG2_30_40_21</name>
    <dbReference type="NCBI Taxonomy" id="1817895"/>
    <lineage>
        <taxon>Bacteria</taxon>
        <taxon>Candidatus Desantisiibacteriota</taxon>
    </lineage>
</organism>
<dbReference type="Pfam" id="PF03466">
    <property type="entry name" value="LysR_substrate"/>
    <property type="match status" value="1"/>
</dbReference>
<dbReference type="InterPro" id="IPR036388">
    <property type="entry name" value="WH-like_DNA-bd_sf"/>
</dbReference>
<dbReference type="AlphaFoldDB" id="A0A1J5DR45"/>
<evidence type="ECO:0000256" key="2">
    <source>
        <dbReference type="ARBA" id="ARBA00023015"/>
    </source>
</evidence>
<dbReference type="PANTHER" id="PTHR30126:SF40">
    <property type="entry name" value="HTH-TYPE TRANSCRIPTIONAL REGULATOR GLTR"/>
    <property type="match status" value="1"/>
</dbReference>
<dbReference type="EMBL" id="MNYI01000174">
    <property type="protein sequence ID" value="OIP38577.1"/>
    <property type="molecule type" value="Genomic_DNA"/>
</dbReference>
<proteinExistence type="inferred from homology"/>
<gene>
    <name evidence="6" type="ORF">AUJ95_06475</name>
</gene>
<comment type="caution">
    <text evidence="6">The sequence shown here is derived from an EMBL/GenBank/DDBJ whole genome shotgun (WGS) entry which is preliminary data.</text>
</comment>
<dbReference type="SUPFAM" id="SSF46785">
    <property type="entry name" value="Winged helix' DNA-binding domain"/>
    <property type="match status" value="1"/>
</dbReference>
<dbReference type="PRINTS" id="PR00039">
    <property type="entry name" value="HTHLYSR"/>
</dbReference>
<dbReference type="GO" id="GO:0003700">
    <property type="term" value="F:DNA-binding transcription factor activity"/>
    <property type="evidence" value="ECO:0007669"/>
    <property type="project" value="InterPro"/>
</dbReference>
<keyword evidence="2" id="KW-0805">Transcription regulation</keyword>
<protein>
    <recommendedName>
        <fullName evidence="5">HTH lysR-type domain-containing protein</fullName>
    </recommendedName>
</protein>
<evidence type="ECO:0000313" key="7">
    <source>
        <dbReference type="Proteomes" id="UP000183085"/>
    </source>
</evidence>